<evidence type="ECO:0000313" key="9">
    <source>
        <dbReference type="Proteomes" id="UP001652660"/>
    </source>
</evidence>
<feature type="transmembrane region" description="Helical" evidence="7">
    <location>
        <begin position="78"/>
        <end position="100"/>
    </location>
</feature>
<dbReference type="PROSITE" id="PS50939">
    <property type="entry name" value="CYTOCHROME_B561"/>
    <property type="match status" value="1"/>
</dbReference>
<protein>
    <submittedName>
        <fullName evidence="10">Cytochrome b561 and DOMON domain-containing protein At5g35735-like</fullName>
    </submittedName>
</protein>
<evidence type="ECO:0000313" key="10">
    <source>
        <dbReference type="RefSeq" id="XP_071917271.1"/>
    </source>
</evidence>
<gene>
    <name evidence="10" type="primary">LOC140012839</name>
</gene>
<evidence type="ECO:0000256" key="2">
    <source>
        <dbReference type="ARBA" id="ARBA00022448"/>
    </source>
</evidence>
<dbReference type="Gene3D" id="1.20.120.1770">
    <property type="match status" value="1"/>
</dbReference>
<evidence type="ECO:0000256" key="6">
    <source>
        <dbReference type="ARBA" id="ARBA00023136"/>
    </source>
</evidence>
<dbReference type="GeneID" id="140012839"/>
<sequence>MGLKLGDESGVSQDAHKAIGITMVCVATVQVFALLLRPKPDLRFYWNIYHYVVGYTVIILSIVNIFKGLDILQPEKNAYIGIIIGIGAMAAALAAFKWFIVLKRKREGDSSINKYPCNSNGVSGVNGYGARIQQGV</sequence>
<reference evidence="10" key="1">
    <citation type="submission" date="2025-08" db="UniProtKB">
        <authorList>
            <consortium name="RefSeq"/>
        </authorList>
    </citation>
    <scope>IDENTIFICATION</scope>
    <source>
        <tissue evidence="10">Leaves</tissue>
    </source>
</reference>
<organism evidence="9 10">
    <name type="scientific">Coffea arabica</name>
    <name type="common">Arabian coffee</name>
    <dbReference type="NCBI Taxonomy" id="13443"/>
    <lineage>
        <taxon>Eukaryota</taxon>
        <taxon>Viridiplantae</taxon>
        <taxon>Streptophyta</taxon>
        <taxon>Embryophyta</taxon>
        <taxon>Tracheophyta</taxon>
        <taxon>Spermatophyta</taxon>
        <taxon>Magnoliopsida</taxon>
        <taxon>eudicotyledons</taxon>
        <taxon>Gunneridae</taxon>
        <taxon>Pentapetalae</taxon>
        <taxon>asterids</taxon>
        <taxon>lamiids</taxon>
        <taxon>Gentianales</taxon>
        <taxon>Rubiaceae</taxon>
        <taxon>Ixoroideae</taxon>
        <taxon>Gardenieae complex</taxon>
        <taxon>Bertiereae - Coffeeae clade</taxon>
        <taxon>Coffeeae</taxon>
        <taxon>Coffea</taxon>
    </lineage>
</organism>
<feature type="transmembrane region" description="Helical" evidence="7">
    <location>
        <begin position="18"/>
        <end position="36"/>
    </location>
</feature>
<proteinExistence type="predicted"/>
<dbReference type="RefSeq" id="XP_071917271.1">
    <property type="nucleotide sequence ID" value="XM_072061170.1"/>
</dbReference>
<keyword evidence="9" id="KW-1185">Reference proteome</keyword>
<evidence type="ECO:0000256" key="7">
    <source>
        <dbReference type="SAM" id="Phobius"/>
    </source>
</evidence>
<evidence type="ECO:0000256" key="5">
    <source>
        <dbReference type="ARBA" id="ARBA00022989"/>
    </source>
</evidence>
<evidence type="ECO:0000256" key="3">
    <source>
        <dbReference type="ARBA" id="ARBA00022692"/>
    </source>
</evidence>
<dbReference type="InterPro" id="IPR006593">
    <property type="entry name" value="Cyt_b561/ferric_Rdtase_TM"/>
</dbReference>
<feature type="transmembrane region" description="Helical" evidence="7">
    <location>
        <begin position="48"/>
        <end position="66"/>
    </location>
</feature>
<dbReference type="PANTHER" id="PTHR23130">
    <property type="entry name" value="CYTOCHROME B561 AND DOMON DOMAIN-CONTAINING PROTEIN"/>
    <property type="match status" value="1"/>
</dbReference>
<evidence type="ECO:0000256" key="1">
    <source>
        <dbReference type="ARBA" id="ARBA00004370"/>
    </source>
</evidence>
<name>A0ABM4VCL9_COFAR</name>
<comment type="subcellular location">
    <subcellularLocation>
        <location evidence="1">Membrane</location>
    </subcellularLocation>
</comment>
<keyword evidence="2" id="KW-0813">Transport</keyword>
<feature type="domain" description="Cytochrome b561" evidence="8">
    <location>
        <begin position="1"/>
        <end position="102"/>
    </location>
</feature>
<dbReference type="PANTHER" id="PTHR23130:SF167">
    <property type="entry name" value="CYTOCHROME B561 AND DOMON DOMAIN-CONTAINING PROTEIN"/>
    <property type="match status" value="1"/>
</dbReference>
<keyword evidence="4" id="KW-0249">Electron transport</keyword>
<keyword evidence="5 7" id="KW-1133">Transmembrane helix</keyword>
<keyword evidence="6 7" id="KW-0472">Membrane</keyword>
<evidence type="ECO:0000259" key="8">
    <source>
        <dbReference type="PROSITE" id="PS50939"/>
    </source>
</evidence>
<dbReference type="CDD" id="cd08760">
    <property type="entry name" value="Cyt_b561_FRRS1_like"/>
    <property type="match status" value="1"/>
</dbReference>
<dbReference type="Proteomes" id="UP001652660">
    <property type="component" value="Chromosome 8e"/>
</dbReference>
<keyword evidence="3 7" id="KW-0812">Transmembrane</keyword>
<evidence type="ECO:0000256" key="4">
    <source>
        <dbReference type="ARBA" id="ARBA00022982"/>
    </source>
</evidence>
<accession>A0ABM4VCL9</accession>